<dbReference type="Proteomes" id="UP000005753">
    <property type="component" value="Chromosome"/>
</dbReference>
<dbReference type="eggNOG" id="COG1358">
    <property type="taxonomic scope" value="Bacteria"/>
</dbReference>
<reference evidence="3 4" key="2">
    <citation type="submission" date="2012-02" db="EMBL/GenBank/DDBJ databases">
        <title>Improved High-Quality Draft sequence of Eubacterium cellulosolvens 6.</title>
        <authorList>
            <consortium name="US DOE Joint Genome Institute"/>
            <person name="Lucas S."/>
            <person name="Han J."/>
            <person name="Lapidus A."/>
            <person name="Cheng J.-F."/>
            <person name="Goodwin L."/>
            <person name="Pitluck S."/>
            <person name="Peters L."/>
            <person name="Mikhailova N."/>
            <person name="Gu W."/>
            <person name="Detter J.C."/>
            <person name="Han C."/>
            <person name="Tapia R."/>
            <person name="Land M."/>
            <person name="Hauser L."/>
            <person name="Kyrpides N."/>
            <person name="Ivanova N."/>
            <person name="Pagani I."/>
            <person name="Johnson E."/>
            <person name="Mukhopadhyay B."/>
            <person name="Anderson I."/>
            <person name="Woyke T."/>
        </authorList>
    </citation>
    <scope>NUCLEOTIDE SEQUENCE [LARGE SCALE GENOMIC DNA]</scope>
    <source>
        <strain evidence="3 4">6</strain>
    </source>
</reference>
<accession>I5AXH0</accession>
<dbReference type="OrthoDB" id="1663315at2"/>
<dbReference type="InterPro" id="IPR011215">
    <property type="entry name" value="StiP_N"/>
</dbReference>
<dbReference type="STRING" id="633697.EubceDRAFT1_2794"/>
<organism evidence="3 4">
    <name type="scientific">Eubacterium cellulosolvens (strain ATCC 43171 / JCM 9499 / 6)</name>
    <name type="common">Cillobacterium cellulosolvens</name>
    <dbReference type="NCBI Taxonomy" id="633697"/>
    <lineage>
        <taxon>Bacteria</taxon>
        <taxon>Bacillati</taxon>
        <taxon>Bacillota</taxon>
        <taxon>Clostridia</taxon>
        <taxon>Eubacteriales</taxon>
        <taxon>Eubacteriaceae</taxon>
        <taxon>Eubacterium</taxon>
    </lineage>
</organism>
<dbReference type="InterPro" id="IPR048336">
    <property type="entry name" value="StiP-like"/>
</dbReference>
<protein>
    <submittedName>
        <fullName evidence="3">Uncharacterized protein</fullName>
    </submittedName>
</protein>
<feature type="domain" description="PELOTA RNA-binding" evidence="2">
    <location>
        <begin position="269"/>
        <end position="346"/>
    </location>
</feature>
<dbReference type="Pfam" id="PF15608">
    <property type="entry name" value="PELOTA_1"/>
    <property type="match status" value="1"/>
</dbReference>
<keyword evidence="4" id="KW-1185">Reference proteome</keyword>
<evidence type="ECO:0000313" key="3">
    <source>
        <dbReference type="EMBL" id="EIM58493.1"/>
    </source>
</evidence>
<feature type="domain" description="Cysteine protease StiP N-terminal" evidence="1">
    <location>
        <begin position="3"/>
        <end position="246"/>
    </location>
</feature>
<proteinExistence type="predicted"/>
<dbReference type="AlphaFoldDB" id="I5AXH0"/>
<name>I5AXH0_EUBC6</name>
<dbReference type="EMBL" id="CM001487">
    <property type="protein sequence ID" value="EIM58493.1"/>
    <property type="molecule type" value="Genomic_DNA"/>
</dbReference>
<sequence length="350" mass="39410">MFGTYKEDDVIVLLKDITGLVEPQSTEEREREIQNGRHYCEMLPIEYEPSEAYERAFEDALRRYSAITAYAVGSVAQTIWKKKGKKAVLVSLARAGTPVGILIKRYIRMKYGVDVPHYTISIIRGRGIDQNAIRYILSRHEGKDIQFVDGWTGKGAIQNELNKAMEDFPKIDPGLAVLSDPAYIAGICGTHDDFLIASSCLNSTVSGLLSRTFLRSDIIGDDDYHGAVFYKELMDRDKTYHFIEAVQREFSMSDIADQQKESSREAALGEVTGIADEYGITDINLVKPSIGEATRVLLRRMPWKMLVHSLDDEEHLGHLYQLAKEKNVDVVVHPLKNYRACGIIKSLADT</sequence>
<dbReference type="PIRSF" id="PIRSF020979">
    <property type="entry name" value="UCP020979"/>
    <property type="match status" value="1"/>
</dbReference>
<dbReference type="HOGENOM" id="CLU_032640_1_0_9"/>
<dbReference type="InterPro" id="IPR028157">
    <property type="entry name" value="PELOTA_dom"/>
</dbReference>
<gene>
    <name evidence="3" type="ORF">EubceDRAFT1_2794</name>
</gene>
<evidence type="ECO:0000313" key="4">
    <source>
        <dbReference type="Proteomes" id="UP000005753"/>
    </source>
</evidence>
<dbReference type="Pfam" id="PF11202">
    <property type="entry name" value="StiP"/>
    <property type="match status" value="1"/>
</dbReference>
<reference evidence="3 4" key="1">
    <citation type="submission" date="2010-08" db="EMBL/GenBank/DDBJ databases">
        <authorList>
            <consortium name="US DOE Joint Genome Institute (JGI-PGF)"/>
            <person name="Lucas S."/>
            <person name="Copeland A."/>
            <person name="Lapidus A."/>
            <person name="Cheng J.-F."/>
            <person name="Bruce D."/>
            <person name="Goodwin L."/>
            <person name="Pitluck S."/>
            <person name="Land M.L."/>
            <person name="Hauser L."/>
            <person name="Chang Y.-J."/>
            <person name="Anderson I.J."/>
            <person name="Johnson E."/>
            <person name="Mulhopadhyay B."/>
            <person name="Kyrpides N."/>
            <person name="Woyke T.J."/>
        </authorList>
    </citation>
    <scope>NUCLEOTIDE SEQUENCE [LARGE SCALE GENOMIC DNA]</scope>
    <source>
        <strain evidence="3 4">6</strain>
    </source>
</reference>
<evidence type="ECO:0000259" key="1">
    <source>
        <dbReference type="Pfam" id="PF11202"/>
    </source>
</evidence>
<evidence type="ECO:0000259" key="2">
    <source>
        <dbReference type="Pfam" id="PF15608"/>
    </source>
</evidence>